<proteinExistence type="predicted"/>
<comment type="caution">
    <text evidence="2">The sequence shown here is derived from an EMBL/GenBank/DDBJ whole genome shotgun (WGS) entry which is preliminary data.</text>
</comment>
<reference evidence="2 3" key="1">
    <citation type="journal article" date="2015" name="Genome Biol. Evol.">
        <title>The genome of winter moth (Operophtera brumata) provides a genomic perspective on sexual dimorphism and phenology.</title>
        <authorList>
            <person name="Derks M.F."/>
            <person name="Smit S."/>
            <person name="Salis L."/>
            <person name="Schijlen E."/>
            <person name="Bossers A."/>
            <person name="Mateman C."/>
            <person name="Pijl A.S."/>
            <person name="de Ridder D."/>
            <person name="Groenen M.A."/>
            <person name="Visser M.E."/>
            <person name="Megens H.J."/>
        </authorList>
    </citation>
    <scope>NUCLEOTIDE SEQUENCE [LARGE SCALE GENOMIC DNA]</scope>
    <source>
        <strain evidence="2">WM2013NL</strain>
        <tissue evidence="2">Head and thorax</tissue>
    </source>
</reference>
<evidence type="ECO:0000313" key="3">
    <source>
        <dbReference type="Proteomes" id="UP000037510"/>
    </source>
</evidence>
<evidence type="ECO:0000313" key="2">
    <source>
        <dbReference type="EMBL" id="KOB64456.1"/>
    </source>
</evidence>
<keyword evidence="3" id="KW-1185">Reference proteome</keyword>
<accession>A0A0L7KMZ4</accession>
<feature type="non-terminal residue" evidence="2">
    <location>
        <position position="1"/>
    </location>
</feature>
<dbReference type="Proteomes" id="UP000037510">
    <property type="component" value="Unassembled WGS sequence"/>
</dbReference>
<dbReference type="EMBL" id="JTDY01008657">
    <property type="protein sequence ID" value="KOB64456.1"/>
    <property type="molecule type" value="Genomic_DNA"/>
</dbReference>
<feature type="compositionally biased region" description="Basic and acidic residues" evidence="1">
    <location>
        <begin position="224"/>
        <end position="243"/>
    </location>
</feature>
<sequence length="409" mass="46028">TTVAEIAEAELQQDAKRCYWCGPLAEQVHRSQRAPPCGQQLQETMCEKGFTHCAVVATSPPYLESRLCVKFYQDECYSLYCNSSKTWRMICPCQGNLCNGQNAGRETTAFATLAKLVSKNKRSKRSLMRVKGFVPLTPREVVNENNTTMLTDNETTQSAMQTDQPMEEHIELIPTTSVINDVLDEHDTKSKNIEENTIVNQDIDSEMQGDQPIEEQVIMNDAANTKDDDRNAKETTNDDHSESTKIIDEHKANSFSPTMARPEEVNNVDKLETETIPAEFVKETHAEPTDMPTLTSMIPTSIEIELSVVHIKNPKDNLPPPEALQQTVTPAKVSAPTTIGTVEISTNENQIETTTHYLKEIIKKNGETQEIKKNNDETHKIDKKNAAEPRLAHLWKLILLINLVYFLTV</sequence>
<dbReference type="AlphaFoldDB" id="A0A0L7KMZ4"/>
<evidence type="ECO:0000256" key="1">
    <source>
        <dbReference type="SAM" id="MobiDB-lite"/>
    </source>
</evidence>
<protein>
    <submittedName>
        <fullName evidence="2">Uncharacterized protein</fullName>
    </submittedName>
</protein>
<feature type="region of interest" description="Disordered" evidence="1">
    <location>
        <begin position="221"/>
        <end position="243"/>
    </location>
</feature>
<feature type="non-terminal residue" evidence="2">
    <location>
        <position position="409"/>
    </location>
</feature>
<organism evidence="2 3">
    <name type="scientific">Operophtera brumata</name>
    <name type="common">Winter moth</name>
    <name type="synonym">Phalaena brumata</name>
    <dbReference type="NCBI Taxonomy" id="104452"/>
    <lineage>
        <taxon>Eukaryota</taxon>
        <taxon>Metazoa</taxon>
        <taxon>Ecdysozoa</taxon>
        <taxon>Arthropoda</taxon>
        <taxon>Hexapoda</taxon>
        <taxon>Insecta</taxon>
        <taxon>Pterygota</taxon>
        <taxon>Neoptera</taxon>
        <taxon>Endopterygota</taxon>
        <taxon>Lepidoptera</taxon>
        <taxon>Glossata</taxon>
        <taxon>Ditrysia</taxon>
        <taxon>Geometroidea</taxon>
        <taxon>Geometridae</taxon>
        <taxon>Larentiinae</taxon>
        <taxon>Operophtera</taxon>
    </lineage>
</organism>
<gene>
    <name evidence="2" type="ORF">OBRU01_24239</name>
</gene>
<name>A0A0L7KMZ4_OPEBR</name>